<protein>
    <submittedName>
        <fullName evidence="2">Pentatricopeptide repeat</fullName>
    </submittedName>
</protein>
<evidence type="ECO:0000313" key="3">
    <source>
        <dbReference type="Proteomes" id="UP001370490"/>
    </source>
</evidence>
<proteinExistence type="predicted"/>
<sequence length="119" mass="13438">MGLHDSAKIVVGENRLNEARDLLRQLNQRNINPQPFMYNPVIDGFCKAGNVDEANISFYFTYNLTNVEKGAGCLIISEDPKICNLPGNSGNNFHYRKDHGQPICEVCQDNGLRRWGQLL</sequence>
<accession>A0AAN8ZDK5</accession>
<organism evidence="2 3">
    <name type="scientific">Dillenia turbinata</name>
    <dbReference type="NCBI Taxonomy" id="194707"/>
    <lineage>
        <taxon>Eukaryota</taxon>
        <taxon>Viridiplantae</taxon>
        <taxon>Streptophyta</taxon>
        <taxon>Embryophyta</taxon>
        <taxon>Tracheophyta</taxon>
        <taxon>Spermatophyta</taxon>
        <taxon>Magnoliopsida</taxon>
        <taxon>eudicotyledons</taxon>
        <taxon>Gunneridae</taxon>
        <taxon>Pentapetalae</taxon>
        <taxon>Dilleniales</taxon>
        <taxon>Dilleniaceae</taxon>
        <taxon>Dillenia</taxon>
    </lineage>
</organism>
<dbReference type="Gene3D" id="1.25.40.10">
    <property type="entry name" value="Tetratricopeptide repeat domain"/>
    <property type="match status" value="1"/>
</dbReference>
<dbReference type="AlphaFoldDB" id="A0AAN8ZDK5"/>
<dbReference type="InterPro" id="IPR002885">
    <property type="entry name" value="PPR_rpt"/>
</dbReference>
<gene>
    <name evidence="2" type="ORF">RJ641_036781</name>
</gene>
<comment type="caution">
    <text evidence="2">The sequence shown here is derived from an EMBL/GenBank/DDBJ whole genome shotgun (WGS) entry which is preliminary data.</text>
</comment>
<dbReference type="Proteomes" id="UP001370490">
    <property type="component" value="Unassembled WGS sequence"/>
</dbReference>
<keyword evidence="1" id="KW-0677">Repeat</keyword>
<name>A0AAN8ZDK5_9MAGN</name>
<dbReference type="NCBIfam" id="TIGR00756">
    <property type="entry name" value="PPR"/>
    <property type="match status" value="1"/>
</dbReference>
<keyword evidence="3" id="KW-1185">Reference proteome</keyword>
<evidence type="ECO:0000256" key="1">
    <source>
        <dbReference type="ARBA" id="ARBA00022737"/>
    </source>
</evidence>
<dbReference type="Pfam" id="PF12854">
    <property type="entry name" value="PPR_1"/>
    <property type="match status" value="1"/>
</dbReference>
<dbReference type="EMBL" id="JBAMMX010000009">
    <property type="protein sequence ID" value="KAK6933887.1"/>
    <property type="molecule type" value="Genomic_DNA"/>
</dbReference>
<dbReference type="InterPro" id="IPR011990">
    <property type="entry name" value="TPR-like_helical_dom_sf"/>
</dbReference>
<evidence type="ECO:0000313" key="2">
    <source>
        <dbReference type="EMBL" id="KAK6933887.1"/>
    </source>
</evidence>
<reference evidence="2 3" key="1">
    <citation type="submission" date="2023-12" db="EMBL/GenBank/DDBJ databases">
        <title>A high-quality genome assembly for Dillenia turbinata (Dilleniales).</title>
        <authorList>
            <person name="Chanderbali A."/>
        </authorList>
    </citation>
    <scope>NUCLEOTIDE SEQUENCE [LARGE SCALE GENOMIC DNA]</scope>
    <source>
        <strain evidence="2">LSX21</strain>
        <tissue evidence="2">Leaf</tissue>
    </source>
</reference>